<dbReference type="NCBIfam" id="TIGR03749">
    <property type="entry name" value="conj_TIGR03749"/>
    <property type="match status" value="1"/>
</dbReference>
<dbReference type="Pfam" id="PF11920">
    <property type="entry name" value="DUF3438"/>
    <property type="match status" value="1"/>
</dbReference>
<protein>
    <submittedName>
        <fullName evidence="1">TIGR03749 family integrating conjugative element protein</fullName>
    </submittedName>
</protein>
<dbReference type="InterPro" id="IPR021844">
    <property type="entry name" value="Integr_conj_element_PFL4704"/>
</dbReference>
<keyword evidence="2" id="KW-1185">Reference proteome</keyword>
<accession>A0ABU4S5Q4</accession>
<dbReference type="EMBL" id="JAXAFO010000044">
    <property type="protein sequence ID" value="MDX6851228.1"/>
    <property type="molecule type" value="Genomic_DNA"/>
</dbReference>
<gene>
    <name evidence="1" type="ORF">SCD92_17760</name>
</gene>
<reference evidence="1 2" key="1">
    <citation type="submission" date="2023-11" db="EMBL/GenBank/DDBJ databases">
        <title>Gilvimarinus fulvus sp. nov., isolated from the surface of Kelp.</title>
        <authorList>
            <person name="Sun Y.Y."/>
            <person name="Gong Y."/>
            <person name="Du Z.J."/>
        </authorList>
    </citation>
    <scope>NUCLEOTIDE SEQUENCE [LARGE SCALE GENOMIC DNA]</scope>
    <source>
        <strain evidence="1 2">SDUM040013</strain>
    </source>
</reference>
<evidence type="ECO:0000313" key="1">
    <source>
        <dbReference type="EMBL" id="MDX6851228.1"/>
    </source>
</evidence>
<organism evidence="1 2">
    <name type="scientific">Gilvimarinus gilvus</name>
    <dbReference type="NCBI Taxonomy" id="3058038"/>
    <lineage>
        <taxon>Bacteria</taxon>
        <taxon>Pseudomonadati</taxon>
        <taxon>Pseudomonadota</taxon>
        <taxon>Gammaproteobacteria</taxon>
        <taxon>Cellvibrionales</taxon>
        <taxon>Cellvibrionaceae</taxon>
        <taxon>Gilvimarinus</taxon>
    </lineage>
</organism>
<comment type="caution">
    <text evidence="1">The sequence shown here is derived from an EMBL/GenBank/DDBJ whole genome shotgun (WGS) entry which is preliminary data.</text>
</comment>
<proteinExistence type="predicted"/>
<name>A0ABU4S5Q4_9GAMM</name>
<dbReference type="Proteomes" id="UP001273505">
    <property type="component" value="Unassembled WGS sequence"/>
</dbReference>
<dbReference type="RefSeq" id="WP_302724159.1">
    <property type="nucleotide sequence ID" value="NZ_JAULRU010000742.1"/>
</dbReference>
<evidence type="ECO:0000313" key="2">
    <source>
        <dbReference type="Proteomes" id="UP001273505"/>
    </source>
</evidence>
<sequence>MSRILLTFALLCLSVVTWSDTRLVYSGQPVTITLPVGEEIRVVFPEPVSIDIPSDLLKNLEATQANPSVAYFKALETATPGRLIVQSENQERVYLIDMEAVEDAPTADYVIENPSLVAKTKQTGSEPAALDNPFQIELTRYAAQSLYGPVRLAPQNRAIEQVPVPAPQVADLIRSRNGESFYYRPVAAWRGWGHYLTAVEVINRSPLKISLDPRLVRGDFDSIAFQHTWLGPKGTLEDRTTVYLISDNPLPQAVGGLSYGQ</sequence>